<name>A0AAW0SW24_SCYPA</name>
<protein>
    <submittedName>
        <fullName evidence="3">Uncharacterized protein</fullName>
    </submittedName>
</protein>
<dbReference type="Proteomes" id="UP001487740">
    <property type="component" value="Unassembled WGS sequence"/>
</dbReference>
<evidence type="ECO:0000256" key="2">
    <source>
        <dbReference type="SAM" id="SignalP"/>
    </source>
</evidence>
<accession>A0AAW0SW24</accession>
<evidence type="ECO:0000256" key="1">
    <source>
        <dbReference type="SAM" id="MobiDB-lite"/>
    </source>
</evidence>
<feature type="chain" id="PRO_5043676576" evidence="2">
    <location>
        <begin position="25"/>
        <end position="228"/>
    </location>
</feature>
<sequence length="228" mass="22871">MASHKAMVVLAVVVVAGLITTAAARPQQTKPGHGPPHGPPRGQAHGPPHTHPQLALAPGPIPQLPPVHPGQVPAHGQSANAFLQGFAAGQGATVVQQPPSIEILPNGQRVVQPVSLEVGLGQGPQPISYEILPDGRRVVAPISIELGVPGGHGRFAGTPGAPAGQFQGPVQAAVYPGAPQPNFQPQSNFQQVYPGAPAHGFPQTQQGHGGAATPSGTGKNAGTGKASP</sequence>
<proteinExistence type="predicted"/>
<feature type="region of interest" description="Disordered" evidence="1">
    <location>
        <begin position="177"/>
        <end position="228"/>
    </location>
</feature>
<feature type="region of interest" description="Disordered" evidence="1">
    <location>
        <begin position="24"/>
        <end position="73"/>
    </location>
</feature>
<keyword evidence="2" id="KW-0732">Signal</keyword>
<reference evidence="3 4" key="1">
    <citation type="submission" date="2023-03" db="EMBL/GenBank/DDBJ databases">
        <title>High-quality genome of Scylla paramamosain provides insights in environmental adaptation.</title>
        <authorList>
            <person name="Zhang L."/>
        </authorList>
    </citation>
    <scope>NUCLEOTIDE SEQUENCE [LARGE SCALE GENOMIC DNA]</scope>
    <source>
        <strain evidence="3">LZ_2023a</strain>
        <tissue evidence="3">Muscle</tissue>
    </source>
</reference>
<comment type="caution">
    <text evidence="3">The sequence shown here is derived from an EMBL/GenBank/DDBJ whole genome shotgun (WGS) entry which is preliminary data.</text>
</comment>
<keyword evidence="4" id="KW-1185">Reference proteome</keyword>
<dbReference type="AlphaFoldDB" id="A0AAW0SW24"/>
<feature type="compositionally biased region" description="Pro residues" evidence="1">
    <location>
        <begin position="59"/>
        <end position="68"/>
    </location>
</feature>
<dbReference type="EMBL" id="JARAKH010000043">
    <property type="protein sequence ID" value="KAK8379609.1"/>
    <property type="molecule type" value="Genomic_DNA"/>
</dbReference>
<organism evidence="3 4">
    <name type="scientific">Scylla paramamosain</name>
    <name type="common">Mud crab</name>
    <dbReference type="NCBI Taxonomy" id="85552"/>
    <lineage>
        <taxon>Eukaryota</taxon>
        <taxon>Metazoa</taxon>
        <taxon>Ecdysozoa</taxon>
        <taxon>Arthropoda</taxon>
        <taxon>Crustacea</taxon>
        <taxon>Multicrustacea</taxon>
        <taxon>Malacostraca</taxon>
        <taxon>Eumalacostraca</taxon>
        <taxon>Eucarida</taxon>
        <taxon>Decapoda</taxon>
        <taxon>Pleocyemata</taxon>
        <taxon>Brachyura</taxon>
        <taxon>Eubrachyura</taxon>
        <taxon>Portunoidea</taxon>
        <taxon>Portunidae</taxon>
        <taxon>Portuninae</taxon>
        <taxon>Scylla</taxon>
    </lineage>
</organism>
<evidence type="ECO:0000313" key="3">
    <source>
        <dbReference type="EMBL" id="KAK8379609.1"/>
    </source>
</evidence>
<evidence type="ECO:0000313" key="4">
    <source>
        <dbReference type="Proteomes" id="UP001487740"/>
    </source>
</evidence>
<feature type="compositionally biased region" description="Low complexity" evidence="1">
    <location>
        <begin position="180"/>
        <end position="191"/>
    </location>
</feature>
<feature type="signal peptide" evidence="2">
    <location>
        <begin position="1"/>
        <end position="24"/>
    </location>
</feature>
<gene>
    <name evidence="3" type="ORF">O3P69_019515</name>
</gene>